<feature type="transmembrane region" description="Helical" evidence="9">
    <location>
        <begin position="124"/>
        <end position="144"/>
    </location>
</feature>
<reference evidence="11 13" key="2">
    <citation type="submission" date="2019-08" db="EMBL/GenBank/DDBJ databases">
        <title>Complete genome sequences of Francisella adeliensis (FSC1325 and FSC1326).</title>
        <authorList>
            <person name="Ohrman C."/>
            <person name="Uneklint I."/>
            <person name="Vallesi A."/>
            <person name="Karlsson L."/>
            <person name="Sjodin A."/>
        </authorList>
    </citation>
    <scope>NUCLEOTIDE SEQUENCE [LARGE SCALE GENOMIC DNA]</scope>
    <source>
        <strain evidence="11 13">FSC1325</strain>
    </source>
</reference>
<evidence type="ECO:0000256" key="4">
    <source>
        <dbReference type="ARBA" id="ARBA00022519"/>
    </source>
</evidence>
<dbReference type="GO" id="GO:0005886">
    <property type="term" value="C:plasma membrane"/>
    <property type="evidence" value="ECO:0007669"/>
    <property type="project" value="UniProtKB-SubCell"/>
</dbReference>
<feature type="transmembrane region" description="Helical" evidence="9">
    <location>
        <begin position="220"/>
        <end position="242"/>
    </location>
</feature>
<dbReference type="Pfam" id="PF03222">
    <property type="entry name" value="Trp_Tyr_perm"/>
    <property type="match status" value="1"/>
</dbReference>
<keyword evidence="8 9" id="KW-0472">Membrane</keyword>
<dbReference type="EMBL" id="CP021781">
    <property type="protein sequence ID" value="AXA33600.1"/>
    <property type="molecule type" value="Genomic_DNA"/>
</dbReference>
<feature type="transmembrane region" description="Helical" evidence="9">
    <location>
        <begin position="188"/>
        <end position="208"/>
    </location>
</feature>
<protein>
    <recommendedName>
        <fullName evidence="14">Amino acid transporter</fullName>
    </recommendedName>
</protein>
<keyword evidence="3" id="KW-1003">Cell membrane</keyword>
<evidence type="ECO:0000256" key="8">
    <source>
        <dbReference type="ARBA" id="ARBA00023136"/>
    </source>
</evidence>
<feature type="transmembrane region" description="Helical" evidence="9">
    <location>
        <begin position="156"/>
        <end position="176"/>
    </location>
</feature>
<evidence type="ECO:0000256" key="1">
    <source>
        <dbReference type="ARBA" id="ARBA00004429"/>
    </source>
</evidence>
<feature type="transmembrane region" description="Helical" evidence="9">
    <location>
        <begin position="277"/>
        <end position="299"/>
    </location>
</feature>
<evidence type="ECO:0000256" key="6">
    <source>
        <dbReference type="ARBA" id="ARBA00022970"/>
    </source>
</evidence>
<dbReference type="GO" id="GO:0003333">
    <property type="term" value="P:amino acid transmembrane transport"/>
    <property type="evidence" value="ECO:0007669"/>
    <property type="project" value="InterPro"/>
</dbReference>
<keyword evidence="7 9" id="KW-1133">Transmembrane helix</keyword>
<dbReference type="KEGG" id="fad:CDH04_03880"/>
<dbReference type="Gene3D" id="1.20.1740.10">
    <property type="entry name" value="Amino acid/polyamine transporter I"/>
    <property type="match status" value="1"/>
</dbReference>
<dbReference type="PROSITE" id="PS51257">
    <property type="entry name" value="PROKAR_LIPOPROTEIN"/>
    <property type="match status" value="1"/>
</dbReference>
<gene>
    <name evidence="10" type="ORF">CDH04_03880</name>
    <name evidence="11" type="ORF">FZC43_03880</name>
</gene>
<dbReference type="InterPro" id="IPR018227">
    <property type="entry name" value="Amino_acid_transport_2"/>
</dbReference>
<dbReference type="InterPro" id="IPR013059">
    <property type="entry name" value="Trp_tyr_transpt"/>
</dbReference>
<keyword evidence="13" id="KW-1185">Reference proteome</keyword>
<dbReference type="OrthoDB" id="5603949at2"/>
<evidence type="ECO:0000313" key="13">
    <source>
        <dbReference type="Proteomes" id="UP000681131"/>
    </source>
</evidence>
<evidence type="ECO:0000256" key="7">
    <source>
        <dbReference type="ARBA" id="ARBA00022989"/>
    </source>
</evidence>
<keyword evidence="5 9" id="KW-0812">Transmembrane</keyword>
<evidence type="ECO:0000313" key="12">
    <source>
        <dbReference type="Proteomes" id="UP000251120"/>
    </source>
</evidence>
<feature type="transmembrane region" description="Helical" evidence="9">
    <location>
        <begin position="35"/>
        <end position="59"/>
    </location>
</feature>
<evidence type="ECO:0000256" key="5">
    <source>
        <dbReference type="ARBA" id="ARBA00022692"/>
    </source>
</evidence>
<keyword evidence="6" id="KW-0029">Amino-acid transport</keyword>
<dbReference type="Proteomes" id="UP000681131">
    <property type="component" value="Chromosome"/>
</dbReference>
<dbReference type="AlphaFoldDB" id="A0A2Z4XXY3"/>
<evidence type="ECO:0008006" key="14">
    <source>
        <dbReference type="Google" id="ProtNLM"/>
    </source>
</evidence>
<reference evidence="10 12" key="1">
    <citation type="submission" date="2017-06" db="EMBL/GenBank/DDBJ databases">
        <title>Complete genome of Francisella adeliensis.</title>
        <authorList>
            <person name="Vallesi A."/>
            <person name="Sjodin A."/>
        </authorList>
    </citation>
    <scope>NUCLEOTIDE SEQUENCE [LARGE SCALE GENOMIC DNA]</scope>
    <source>
        <strain evidence="10 12">FDC440</strain>
    </source>
</reference>
<sequence length="393" mass="44107">MGIIKFIGCVLLVISCMIGGGILALPIVANQLGLLTTFILMLFAYIVMLFSGFLIVDLSSKLPLYKNNFCSIAEDSFGKYARYIIMLSFAITLYSVLTAYINTSPDIFLNTIFKGIYIPYQNKVLSLFFTIVFGTLVVLGVKYAEKLNSLVMIAKLTFLVVAVIFLNLNISSFANYDLKKIEHLSQGFSVIILVFSYQSIIPSLVNYIGRDNTKQLKLILTIATTITLVVSLLWINAIVSLVEPYGSKYHNQLTLGQILEIIDTYNFSSFITAFLKAFFNITLIASFIALSVAFIDFLIDSFKLKYTLLNRFYCGIIGFIPCWLVANFYENLFVKAIAISGFSGLFFALLLPSLASFKQYKSQRKHSPTQFYFKLLMVVLSVLIMMIIALGMI</sequence>
<dbReference type="Proteomes" id="UP000251120">
    <property type="component" value="Chromosome"/>
</dbReference>
<organism evidence="10 12">
    <name type="scientific">Francisella adeliensis</name>
    <dbReference type="NCBI Taxonomy" id="2007306"/>
    <lineage>
        <taxon>Bacteria</taxon>
        <taxon>Pseudomonadati</taxon>
        <taxon>Pseudomonadota</taxon>
        <taxon>Gammaproteobacteria</taxon>
        <taxon>Thiotrichales</taxon>
        <taxon>Francisellaceae</taxon>
        <taxon>Francisella</taxon>
    </lineage>
</organism>
<dbReference type="EMBL" id="CP043424">
    <property type="protein sequence ID" value="QIW11832.1"/>
    <property type="molecule type" value="Genomic_DNA"/>
</dbReference>
<name>A0A2Z4XXY3_9GAMM</name>
<keyword evidence="4" id="KW-0997">Cell inner membrane</keyword>
<dbReference type="PRINTS" id="PR00166">
    <property type="entry name" value="AROAAPRMEASE"/>
</dbReference>
<feature type="transmembrane region" description="Helical" evidence="9">
    <location>
        <begin position="371"/>
        <end position="392"/>
    </location>
</feature>
<feature type="transmembrane region" description="Helical" evidence="9">
    <location>
        <begin position="308"/>
        <end position="326"/>
    </location>
</feature>
<dbReference type="RefSeq" id="WP_112869773.1">
    <property type="nucleotide sequence ID" value="NZ_CP021781.1"/>
</dbReference>
<feature type="transmembrane region" description="Helical" evidence="9">
    <location>
        <begin position="332"/>
        <end position="351"/>
    </location>
</feature>
<evidence type="ECO:0000256" key="3">
    <source>
        <dbReference type="ARBA" id="ARBA00022475"/>
    </source>
</evidence>
<evidence type="ECO:0000256" key="2">
    <source>
        <dbReference type="ARBA" id="ARBA00022448"/>
    </source>
</evidence>
<proteinExistence type="predicted"/>
<evidence type="ECO:0000256" key="9">
    <source>
        <dbReference type="SAM" id="Phobius"/>
    </source>
</evidence>
<dbReference type="GO" id="GO:0015173">
    <property type="term" value="F:aromatic amino acid transmembrane transporter activity"/>
    <property type="evidence" value="ECO:0007669"/>
    <property type="project" value="InterPro"/>
</dbReference>
<accession>A0A2Z4XXY3</accession>
<dbReference type="PANTHER" id="PTHR46997">
    <property type="entry name" value="LOW AFFINITY TRYPTOPHAN PERMEASE-RELATED"/>
    <property type="match status" value="1"/>
</dbReference>
<comment type="subcellular location">
    <subcellularLocation>
        <location evidence="1">Cell inner membrane</location>
        <topology evidence="1">Multi-pass membrane protein</topology>
    </subcellularLocation>
</comment>
<dbReference type="PANTHER" id="PTHR46997:SF2">
    <property type="entry name" value="TYROSINE-SPECIFIC TRANSPORT SYSTEM"/>
    <property type="match status" value="1"/>
</dbReference>
<evidence type="ECO:0000313" key="10">
    <source>
        <dbReference type="EMBL" id="AXA33600.1"/>
    </source>
</evidence>
<feature type="transmembrane region" description="Helical" evidence="9">
    <location>
        <begin position="7"/>
        <end position="29"/>
    </location>
</feature>
<keyword evidence="2" id="KW-0813">Transport</keyword>
<evidence type="ECO:0000313" key="11">
    <source>
        <dbReference type="EMBL" id="QIW11832.1"/>
    </source>
</evidence>
<feature type="transmembrane region" description="Helical" evidence="9">
    <location>
        <begin position="80"/>
        <end position="101"/>
    </location>
</feature>